<evidence type="ECO:0000256" key="1">
    <source>
        <dbReference type="SAM" id="MobiDB-lite"/>
    </source>
</evidence>
<reference evidence="2 3" key="1">
    <citation type="submission" date="2017-02" db="EMBL/GenBank/DDBJ databases">
        <title>The new phylogeny of genus Mycobacterium.</title>
        <authorList>
            <person name="Tortoli E."/>
            <person name="Trovato A."/>
            <person name="Cirillo D.M."/>
        </authorList>
    </citation>
    <scope>NUCLEOTIDE SEQUENCE [LARGE SCALE GENOMIC DNA]</scope>
    <source>
        <strain evidence="2 3">RW6</strain>
    </source>
</reference>
<dbReference type="EMBL" id="MVHF01000050">
    <property type="protein sequence ID" value="ORA26284.1"/>
    <property type="molecule type" value="Genomic_DNA"/>
</dbReference>
<dbReference type="Proteomes" id="UP000192448">
    <property type="component" value="Unassembled WGS sequence"/>
</dbReference>
<evidence type="ECO:0000313" key="2">
    <source>
        <dbReference type="EMBL" id="ORA26284.1"/>
    </source>
</evidence>
<feature type="compositionally biased region" description="Basic and acidic residues" evidence="1">
    <location>
        <begin position="16"/>
        <end position="36"/>
    </location>
</feature>
<dbReference type="STRING" id="1927124.BST13_32000"/>
<gene>
    <name evidence="2" type="ORF">BST13_32000</name>
</gene>
<feature type="compositionally biased region" description="Basic and acidic residues" evidence="1">
    <location>
        <begin position="46"/>
        <end position="63"/>
    </location>
</feature>
<keyword evidence="3" id="KW-1185">Reference proteome</keyword>
<sequence length="81" mass="9024">MATTGSCLAAPQFGAQREHQEDVQELVEDRLRHDPAGTRPNTLRAVESEIDNRPRRVGGDRTPAELVDAPRASPDHQTLRR</sequence>
<organism evidence="2 3">
    <name type="scientific">Mycobacterium aquaticum</name>
    <dbReference type="NCBI Taxonomy" id="1927124"/>
    <lineage>
        <taxon>Bacteria</taxon>
        <taxon>Bacillati</taxon>
        <taxon>Actinomycetota</taxon>
        <taxon>Actinomycetes</taxon>
        <taxon>Mycobacteriales</taxon>
        <taxon>Mycobacteriaceae</taxon>
        <taxon>Mycobacterium</taxon>
    </lineage>
</organism>
<protein>
    <submittedName>
        <fullName evidence="2">Uncharacterized protein</fullName>
    </submittedName>
</protein>
<name>A0A1X0A8F1_9MYCO</name>
<feature type="region of interest" description="Disordered" evidence="1">
    <location>
        <begin position="1"/>
        <end position="81"/>
    </location>
</feature>
<comment type="caution">
    <text evidence="2">The sequence shown here is derived from an EMBL/GenBank/DDBJ whole genome shotgun (WGS) entry which is preliminary data.</text>
</comment>
<accession>A0A1X0A8F1</accession>
<dbReference type="AlphaFoldDB" id="A0A1X0A8F1"/>
<proteinExistence type="predicted"/>
<evidence type="ECO:0000313" key="3">
    <source>
        <dbReference type="Proteomes" id="UP000192448"/>
    </source>
</evidence>